<dbReference type="eggNOG" id="COG3617">
    <property type="taxonomic scope" value="Bacteria"/>
</dbReference>
<reference key="1">
    <citation type="submission" date="2009-07" db="EMBL/GenBank/DDBJ databases">
        <authorList>
            <person name="Genoscope - CEA"/>
        </authorList>
    </citation>
    <scope>NUCLEOTIDE SEQUENCE</scope>
    <source>
        <strain>3As</strain>
    </source>
</reference>
<dbReference type="Proteomes" id="UP000078599">
    <property type="component" value="Unassembled WGS sequence"/>
</dbReference>
<evidence type="ECO:0000313" key="5">
    <source>
        <dbReference type="Proteomes" id="UP000002372"/>
    </source>
</evidence>
<evidence type="ECO:0000313" key="3">
    <source>
        <dbReference type="EMBL" id="CAZ89766.1"/>
    </source>
</evidence>
<dbReference type="InterPro" id="IPR003497">
    <property type="entry name" value="BRO_N_domain"/>
</dbReference>
<dbReference type="HOGENOM" id="CLU_665548_0_0_4"/>
<proteinExistence type="predicted"/>
<dbReference type="KEGG" id="thi:THI_3168"/>
<reference evidence="4 6" key="4">
    <citation type="submission" date="2015-03" db="EMBL/GenBank/DDBJ databases">
        <authorList>
            <person name="Regsiter A."/>
            <person name="william w."/>
        </authorList>
    </citation>
    <scope>NUCLEOTIDE SEQUENCE [LARGE SCALE GENOMIC DNA]</scope>
    <source>
        <strain evidence="4 6">CB1</strain>
    </source>
</reference>
<dbReference type="RefSeq" id="WP_013107021.1">
    <property type="nucleotide sequence ID" value="NC_014145.1"/>
</dbReference>
<dbReference type="EMBL" id="CTRI01000009">
    <property type="protein sequence ID" value="CQR31587.1"/>
    <property type="molecule type" value="Genomic_DNA"/>
</dbReference>
<dbReference type="Pfam" id="PF02498">
    <property type="entry name" value="Bro-N"/>
    <property type="match status" value="2"/>
</dbReference>
<evidence type="ECO:0000259" key="2">
    <source>
        <dbReference type="PROSITE" id="PS51750"/>
    </source>
</evidence>
<gene>
    <name evidence="3" type="ordered locus">THI_3168</name>
    <name evidence="4" type="ORF">THICB1_170116</name>
</gene>
<dbReference type="SMART" id="SM01040">
    <property type="entry name" value="Bro-N"/>
    <property type="match status" value="2"/>
</dbReference>
<sequence length="413" mass="44720">MATAAETKPIIRLDFEGNPILVQMGEDGSVWYTAKPLCTALGFKKMAEAIERHVKLGDQQSRGVPTGGGVQQMMHVNEAGMQALVAASHRVATRRFKKWIAAGVIHAAVRAMEAQDGEVLGDRLDGMTEFKPIAKTIAAKECRPVDTGRQASCQAPHGQGAQIQPAADQQEPAMSTHDSTSGQIIHFAFGGKTVRAVHDESGEPCFVGKDVCDALGYADHINAIKQHSRGVVKRHPIIDSLGRTQEVRVLSEPDVMRLIVSSKLPAAEAFERLVFEEILPTIRKTGRYSAEKEAPPALGPIQAPGTQEKLQGAMDVARALIGIGEATLGREGLKAQIPNLSHPEVALGLAGLVLKNKRFLLTLDDLEHPVIRPLEKNEMIIQASGSEWIDKLLSVMNQDQLKAMARFAMARIV</sequence>
<dbReference type="EMBL" id="FP475956">
    <property type="protein sequence ID" value="CAZ89766.1"/>
    <property type="molecule type" value="Genomic_DNA"/>
</dbReference>
<feature type="domain" description="Bro-N" evidence="2">
    <location>
        <begin position="4"/>
        <end position="113"/>
    </location>
</feature>
<accession>D6CMI8</accession>
<evidence type="ECO:0000313" key="6">
    <source>
        <dbReference type="Proteomes" id="UP000078599"/>
    </source>
</evidence>
<feature type="region of interest" description="Disordered" evidence="1">
    <location>
        <begin position="148"/>
        <end position="179"/>
    </location>
</feature>
<keyword evidence="6" id="KW-1185">Reference proteome</keyword>
<protein>
    <submittedName>
        <fullName evidence="3">Prophage antirepressor</fullName>
    </submittedName>
</protein>
<dbReference type="PANTHER" id="PTHR36180:SF2">
    <property type="entry name" value="BRO FAMILY PROTEIN"/>
    <property type="match status" value="1"/>
</dbReference>
<organism evidence="3 5">
    <name type="scientific">Thiomonas arsenitoxydans (strain DSM 22701 / CIP 110005 / 3As)</name>
    <dbReference type="NCBI Taxonomy" id="426114"/>
    <lineage>
        <taxon>Bacteria</taxon>
        <taxon>Pseudomonadati</taxon>
        <taxon>Pseudomonadota</taxon>
        <taxon>Betaproteobacteria</taxon>
        <taxon>Burkholderiales</taxon>
        <taxon>Thiomonas</taxon>
    </lineage>
</organism>
<reference evidence="3" key="3">
    <citation type="submission" date="2010-07" db="EMBL/GenBank/DDBJ databases">
        <authorList>
            <person name="Genoscope - CEA"/>
        </authorList>
    </citation>
    <scope>NUCLEOTIDE SEQUENCE</scope>
    <source>
        <strain evidence="3">3As</strain>
    </source>
</reference>
<reference evidence="5" key="2">
    <citation type="journal article" date="2010" name="PLoS Genet.">
        <title>Structure, function, and evolution of the Thiomonas spp. genome.</title>
        <authorList>
            <person name="Arsene-Ploetze F."/>
            <person name="Koechler S."/>
            <person name="Marchal M."/>
            <person name="Coppee J.Y."/>
            <person name="Chandler M."/>
            <person name="Bonnefoy V."/>
            <person name="Brochier-Armanet C."/>
            <person name="Barakat M."/>
            <person name="Barbe V."/>
            <person name="Battaglia-Brunet F."/>
            <person name="Bruneel O."/>
            <person name="Bryan C.G."/>
            <person name="Cleiss-Arnold J."/>
            <person name="Cruveiller S."/>
            <person name="Erhardt M."/>
            <person name="Heinrich-Salmeron A."/>
            <person name="Hommais F."/>
            <person name="Joulian C."/>
            <person name="Krin E."/>
            <person name="Lieutaud A."/>
            <person name="Lievremont D."/>
            <person name="Michel C."/>
            <person name="Muller D."/>
            <person name="Ortet P."/>
            <person name="Proux C."/>
            <person name="Siguier P."/>
            <person name="Roche D."/>
            <person name="Rouy Z."/>
            <person name="Salvignol G."/>
            <person name="Slyemi D."/>
            <person name="Talla E."/>
            <person name="Weiss S."/>
            <person name="Weissenbach J."/>
            <person name="Medigue C."/>
            <person name="Bertin P.N."/>
        </authorList>
    </citation>
    <scope>NUCLEOTIDE SEQUENCE [LARGE SCALE GENOMIC DNA]</scope>
    <source>
        <strain evidence="5">DSM 22701 / CIP 110005 / 3As</strain>
    </source>
</reference>
<dbReference type="PROSITE" id="PS51750">
    <property type="entry name" value="BRO_N"/>
    <property type="match status" value="2"/>
</dbReference>
<dbReference type="AlphaFoldDB" id="D6CMI8"/>
<dbReference type="Proteomes" id="UP000002372">
    <property type="component" value="Chromosome"/>
</dbReference>
<name>D6CMI8_THIA3</name>
<dbReference type="PANTHER" id="PTHR36180">
    <property type="entry name" value="DNA-BINDING PROTEIN-RELATED-RELATED"/>
    <property type="match status" value="1"/>
</dbReference>
<evidence type="ECO:0000313" key="4">
    <source>
        <dbReference type="EMBL" id="CQR31587.1"/>
    </source>
</evidence>
<feature type="domain" description="Bro-N" evidence="2">
    <location>
        <begin position="179"/>
        <end position="286"/>
    </location>
</feature>
<evidence type="ECO:0000256" key="1">
    <source>
        <dbReference type="SAM" id="MobiDB-lite"/>
    </source>
</evidence>